<keyword evidence="2" id="KW-0805">Transcription regulation</keyword>
<dbReference type="InterPro" id="IPR036390">
    <property type="entry name" value="WH_DNA-bd_sf"/>
</dbReference>
<dbReference type="InterPro" id="IPR005119">
    <property type="entry name" value="LysR_subst-bd"/>
</dbReference>
<dbReference type="GO" id="GO:0000976">
    <property type="term" value="F:transcription cis-regulatory region binding"/>
    <property type="evidence" value="ECO:0007669"/>
    <property type="project" value="TreeGrafter"/>
</dbReference>
<dbReference type="RefSeq" id="WP_107940293.1">
    <property type="nucleotide sequence ID" value="NZ_QANS01000003.1"/>
</dbReference>
<dbReference type="PANTHER" id="PTHR30126:SF88">
    <property type="entry name" value="TRANSCRIPTIONAL REGULATOR-RELATED"/>
    <property type="match status" value="1"/>
</dbReference>
<dbReference type="Pfam" id="PF00126">
    <property type="entry name" value="HTH_1"/>
    <property type="match status" value="1"/>
</dbReference>
<comment type="similarity">
    <text evidence="1">Belongs to the LysR transcriptional regulatory family.</text>
</comment>
<organism evidence="6 7">
    <name type="scientific">Stenotrophobium rhamnosiphilum</name>
    <dbReference type="NCBI Taxonomy" id="2029166"/>
    <lineage>
        <taxon>Bacteria</taxon>
        <taxon>Pseudomonadati</taxon>
        <taxon>Pseudomonadota</taxon>
        <taxon>Gammaproteobacteria</taxon>
        <taxon>Nevskiales</taxon>
        <taxon>Nevskiaceae</taxon>
        <taxon>Stenotrophobium</taxon>
    </lineage>
</organism>
<dbReference type="PROSITE" id="PS50931">
    <property type="entry name" value="HTH_LYSR"/>
    <property type="match status" value="1"/>
</dbReference>
<evidence type="ECO:0000313" key="6">
    <source>
        <dbReference type="EMBL" id="PTU31741.1"/>
    </source>
</evidence>
<accession>A0A2T5MGM5</accession>
<feature type="domain" description="HTH lysR-type" evidence="5">
    <location>
        <begin position="7"/>
        <end position="64"/>
    </location>
</feature>
<dbReference type="PANTHER" id="PTHR30126">
    <property type="entry name" value="HTH-TYPE TRANSCRIPTIONAL REGULATOR"/>
    <property type="match status" value="1"/>
</dbReference>
<reference evidence="6 7" key="1">
    <citation type="submission" date="2018-04" db="EMBL/GenBank/DDBJ databases">
        <title>Novel species isolated from glacier.</title>
        <authorList>
            <person name="Liu Q."/>
            <person name="Xin Y.-H."/>
        </authorList>
    </citation>
    <scope>NUCLEOTIDE SEQUENCE [LARGE SCALE GENOMIC DNA]</scope>
    <source>
        <strain evidence="6 7">GT1R17</strain>
    </source>
</reference>
<keyword evidence="4" id="KW-0804">Transcription</keyword>
<dbReference type="EMBL" id="QANS01000003">
    <property type="protein sequence ID" value="PTU31741.1"/>
    <property type="molecule type" value="Genomic_DNA"/>
</dbReference>
<dbReference type="Gene3D" id="3.40.190.290">
    <property type="match status" value="1"/>
</dbReference>
<dbReference type="Gene3D" id="1.10.10.10">
    <property type="entry name" value="Winged helix-like DNA-binding domain superfamily/Winged helix DNA-binding domain"/>
    <property type="match status" value="1"/>
</dbReference>
<evidence type="ECO:0000256" key="4">
    <source>
        <dbReference type="ARBA" id="ARBA00023163"/>
    </source>
</evidence>
<evidence type="ECO:0000256" key="1">
    <source>
        <dbReference type="ARBA" id="ARBA00009437"/>
    </source>
</evidence>
<dbReference type="Proteomes" id="UP000244248">
    <property type="component" value="Unassembled WGS sequence"/>
</dbReference>
<name>A0A2T5MGM5_9GAMM</name>
<dbReference type="SUPFAM" id="SSF53850">
    <property type="entry name" value="Periplasmic binding protein-like II"/>
    <property type="match status" value="1"/>
</dbReference>
<evidence type="ECO:0000256" key="2">
    <source>
        <dbReference type="ARBA" id="ARBA00023015"/>
    </source>
</evidence>
<dbReference type="InterPro" id="IPR036388">
    <property type="entry name" value="WH-like_DNA-bd_sf"/>
</dbReference>
<sequence>MTANPKITLEQWRALLAVVDEGGYAQAAEVLHKSQSAVTYAVQKLESMLGVKAFEIQGRKAILTPTGQLLYRRAQVLLNEAGELESTARAVSSGWEAEIGIAVEVIFPSWLMVDCLAKFGLESPHTRIEMYESVMSGTSELLLQGKVQVAIASSIPVGFLGDSLMRMRFVAAAHPDHPLHKLGRALTMRDLRAHRHLVVRDTGTKRSARTVSIEAEQRWTLSHMSTSIQAARMGFGFSWYPEYRILDEMKAGTLKPLPLKEGAERYAELYLIIADPEAAGPGTRRLAEILRGSVAEGCARAQELGLAETEMGDEKARAKLAVTPAIKTKPETKKKTRQV</sequence>
<dbReference type="InterPro" id="IPR000847">
    <property type="entry name" value="LysR_HTH_N"/>
</dbReference>
<proteinExistence type="inferred from homology"/>
<keyword evidence="7" id="KW-1185">Reference proteome</keyword>
<evidence type="ECO:0000256" key="3">
    <source>
        <dbReference type="ARBA" id="ARBA00023125"/>
    </source>
</evidence>
<dbReference type="AlphaFoldDB" id="A0A2T5MGM5"/>
<dbReference type="Pfam" id="PF03466">
    <property type="entry name" value="LysR_substrate"/>
    <property type="match status" value="1"/>
</dbReference>
<gene>
    <name evidence="6" type="ORF">CJD38_10595</name>
</gene>
<evidence type="ECO:0000313" key="7">
    <source>
        <dbReference type="Proteomes" id="UP000244248"/>
    </source>
</evidence>
<comment type="caution">
    <text evidence="6">The sequence shown here is derived from an EMBL/GenBank/DDBJ whole genome shotgun (WGS) entry which is preliminary data.</text>
</comment>
<evidence type="ECO:0000259" key="5">
    <source>
        <dbReference type="PROSITE" id="PS50931"/>
    </source>
</evidence>
<keyword evidence="3" id="KW-0238">DNA-binding</keyword>
<dbReference type="GO" id="GO:0003700">
    <property type="term" value="F:DNA-binding transcription factor activity"/>
    <property type="evidence" value="ECO:0007669"/>
    <property type="project" value="InterPro"/>
</dbReference>
<protein>
    <submittedName>
        <fullName evidence="6">LysR family transcriptional regulator</fullName>
    </submittedName>
</protein>
<dbReference type="SUPFAM" id="SSF46785">
    <property type="entry name" value="Winged helix' DNA-binding domain"/>
    <property type="match status" value="1"/>
</dbReference>
<dbReference type="OrthoDB" id="6988449at2"/>